<protein>
    <submittedName>
        <fullName evidence="1">Transcriptional regulator</fullName>
    </submittedName>
</protein>
<dbReference type="KEGG" id="nah:F5544_41170"/>
<evidence type="ECO:0000313" key="1">
    <source>
        <dbReference type="EMBL" id="QIS16044.1"/>
    </source>
</evidence>
<organism evidence="1 2">
    <name type="scientific">Nocardia arthritidis</name>
    <dbReference type="NCBI Taxonomy" id="228602"/>
    <lineage>
        <taxon>Bacteria</taxon>
        <taxon>Bacillati</taxon>
        <taxon>Actinomycetota</taxon>
        <taxon>Actinomycetes</taxon>
        <taxon>Mycobacteriales</taxon>
        <taxon>Nocardiaceae</taxon>
        <taxon>Nocardia</taxon>
    </lineage>
</organism>
<reference evidence="1 2" key="1">
    <citation type="journal article" date="2019" name="ACS Chem. Biol.">
        <title>Identification and Mobilization of a Cryptic Antibiotic Biosynthesis Gene Locus from a Human-Pathogenic Nocardia Isolate.</title>
        <authorList>
            <person name="Herisse M."/>
            <person name="Ishida K."/>
            <person name="Porter J.L."/>
            <person name="Howden B."/>
            <person name="Hertweck C."/>
            <person name="Stinear T.P."/>
            <person name="Pidot S.J."/>
        </authorList>
    </citation>
    <scope>NUCLEOTIDE SEQUENCE [LARGE SCALE GENOMIC DNA]</scope>
    <source>
        <strain evidence="1 2">AUSMDU00012717</strain>
    </source>
</reference>
<dbReference type="SUPFAM" id="SSF55961">
    <property type="entry name" value="Bet v1-like"/>
    <property type="match status" value="1"/>
</dbReference>
<dbReference type="Proteomes" id="UP000503540">
    <property type="component" value="Chromosome"/>
</dbReference>
<dbReference type="CDD" id="cd07818">
    <property type="entry name" value="SRPBCC_1"/>
    <property type="match status" value="1"/>
</dbReference>
<gene>
    <name evidence="1" type="ORF">F5544_41170</name>
</gene>
<proteinExistence type="predicted"/>
<accession>A0A6G9YS64</accession>
<name>A0A6G9YS64_9NOCA</name>
<keyword evidence="2" id="KW-1185">Reference proteome</keyword>
<evidence type="ECO:0000313" key="2">
    <source>
        <dbReference type="Proteomes" id="UP000503540"/>
    </source>
</evidence>
<dbReference type="AlphaFoldDB" id="A0A6G9YS64"/>
<dbReference type="InterPro" id="IPR019587">
    <property type="entry name" value="Polyketide_cyclase/dehydratase"/>
</dbReference>
<dbReference type="Gene3D" id="3.30.530.20">
    <property type="match status" value="1"/>
</dbReference>
<sequence>MVFLPLFRRREPTLFRMAEFEVVRQAVISAEPSRVHELIDNFHEWPAWSPWEDIDPQLRRTYSGAESGVGARYSWSGNRKVGSGNMEILTSTDREIGIRLEFEKPWQATNDVTFELNPVESGTEVVWRMRGKQRGLMGLLSRVFPMDRMVGRDFEKGLARLGRAAEN</sequence>
<dbReference type="EMBL" id="CP046172">
    <property type="protein sequence ID" value="QIS16044.1"/>
    <property type="molecule type" value="Genomic_DNA"/>
</dbReference>
<dbReference type="InterPro" id="IPR023393">
    <property type="entry name" value="START-like_dom_sf"/>
</dbReference>
<dbReference type="Pfam" id="PF10604">
    <property type="entry name" value="Polyketide_cyc2"/>
    <property type="match status" value="1"/>
</dbReference>